<dbReference type="GO" id="GO:0016787">
    <property type="term" value="F:hydrolase activity"/>
    <property type="evidence" value="ECO:0007669"/>
    <property type="project" value="UniProtKB-KW"/>
</dbReference>
<proteinExistence type="inferred from homology"/>
<feature type="region of interest" description="Disordered" evidence="13">
    <location>
        <begin position="739"/>
        <end position="766"/>
    </location>
</feature>
<evidence type="ECO:0000313" key="16">
    <source>
        <dbReference type="Proteomes" id="UP000800038"/>
    </source>
</evidence>
<keyword evidence="6" id="KW-0227">DNA damage</keyword>
<evidence type="ECO:0000256" key="5">
    <source>
        <dbReference type="ARBA" id="ARBA00022741"/>
    </source>
</evidence>
<feature type="coiled-coil region" evidence="12">
    <location>
        <begin position="265"/>
        <end position="380"/>
    </location>
</feature>
<evidence type="ECO:0000256" key="10">
    <source>
        <dbReference type="ARBA" id="ARBA00023204"/>
    </source>
</evidence>
<dbReference type="Gene3D" id="1.20.120.330">
    <property type="entry name" value="Nucleotidyltransferases domain 2"/>
    <property type="match status" value="1"/>
</dbReference>
<dbReference type="Proteomes" id="UP000800038">
    <property type="component" value="Unassembled WGS sequence"/>
</dbReference>
<dbReference type="PANTHER" id="PTHR19306">
    <property type="entry name" value="STRUCTURAL MAINTENANCE OF CHROMOSOMES 5,6 SMC5, SMC6"/>
    <property type="match status" value="1"/>
</dbReference>
<dbReference type="InterPro" id="IPR003395">
    <property type="entry name" value="RecF/RecN/SMC_N"/>
</dbReference>
<evidence type="ECO:0000256" key="1">
    <source>
        <dbReference type="ARBA" id="ARBA00004123"/>
    </source>
</evidence>
<evidence type="ECO:0000259" key="14">
    <source>
        <dbReference type="Pfam" id="PF02463"/>
    </source>
</evidence>
<feature type="compositionally biased region" description="Basic and acidic residues" evidence="13">
    <location>
        <begin position="454"/>
        <end position="471"/>
    </location>
</feature>
<reference evidence="15" key="1">
    <citation type="journal article" date="2020" name="Stud. Mycol.">
        <title>101 Dothideomycetes genomes: a test case for predicting lifestyles and emergence of pathogens.</title>
        <authorList>
            <person name="Haridas S."/>
            <person name="Albert R."/>
            <person name="Binder M."/>
            <person name="Bloem J."/>
            <person name="Labutti K."/>
            <person name="Salamov A."/>
            <person name="Andreopoulos B."/>
            <person name="Baker S."/>
            <person name="Barry K."/>
            <person name="Bills G."/>
            <person name="Bluhm B."/>
            <person name="Cannon C."/>
            <person name="Castanera R."/>
            <person name="Culley D."/>
            <person name="Daum C."/>
            <person name="Ezra D."/>
            <person name="Gonzalez J."/>
            <person name="Henrissat B."/>
            <person name="Kuo A."/>
            <person name="Liang C."/>
            <person name="Lipzen A."/>
            <person name="Lutzoni F."/>
            <person name="Magnuson J."/>
            <person name="Mondo S."/>
            <person name="Nolan M."/>
            <person name="Ohm R."/>
            <person name="Pangilinan J."/>
            <person name="Park H.-J."/>
            <person name="Ramirez L."/>
            <person name="Alfaro M."/>
            <person name="Sun H."/>
            <person name="Tritt A."/>
            <person name="Yoshinaga Y."/>
            <person name="Zwiers L.-H."/>
            <person name="Turgeon B."/>
            <person name="Goodwin S."/>
            <person name="Spatafora J."/>
            <person name="Crous P."/>
            <person name="Grigoriev I."/>
        </authorList>
    </citation>
    <scope>NUCLEOTIDE SEQUENCE</scope>
    <source>
        <strain evidence="15">CBS 161.51</strain>
    </source>
</reference>
<keyword evidence="5" id="KW-0547">Nucleotide-binding</keyword>
<dbReference type="EMBL" id="ML976002">
    <property type="protein sequence ID" value="KAF1946743.1"/>
    <property type="molecule type" value="Genomic_DNA"/>
</dbReference>
<feature type="compositionally biased region" description="Basic and acidic residues" evidence="13">
    <location>
        <begin position="36"/>
        <end position="46"/>
    </location>
</feature>
<gene>
    <name evidence="15" type="ORF">EJ02DRAFT_335885</name>
</gene>
<sequence length="1146" mass="129700">MAAVVMSRKRSRALADGIDINDGAGRNSRDKRPRRATSDSSDKSSNDEQSNAASDNDDASDHEGEHFRRQEAWATQQVQKDYETDANKQNTANECGIIEEIQCINFMCHEHLTVTLGPLINFIIGHNGSGKSAVLTALTICLGGKATATNRAQNLKSLIKEGKDHAIVTVRVKNQGSLAYKPNEYGNSIIVERHFSRSGTSGFKLKDENGKMVTHKKAELEDILDAFSLQIDNPMNVLTQDMARQFLNNSTPKDKYKFFLQGTQLENLSRDYQQVEQLLELINARTELNETSLGDLRKQMVEKESKARRAQSLQLMRAKETVMAKQTVWAEVEEMEADLAKAVAQIAKADAAIQNQMQAEEEASERYERADQAYEAATQSVTVITTETEPAKEAEMDAKTKFLEAKDKILLLMADIRRSGSDVKARKEYVQKYEADIKQHRQRQAEADNGLYAEKQRERDEAKEESTQAEQALKKFDAQDTGLRELQDALQTAQREMGAADQAVKAARAKEEHIQRNIRVLRRDQRDWMDAYPNPKGLAGLLKAIEAEKRFREKPVGPMGHHVKLLRPEWGYILEKQSGQAMNAFVVTSKADQATLSKLMKDCRWHSSIYIGNRNHINTEQNEPNPALLTWMNALNIEDPLVRNQLIINQRIEQVVLFEDQDEALTFMHARGQAATNVIMCFTFSDDNHQKGRVINYTSNGGINNSPIGVFTGNLRMQADKEDEIRGEESRLKQVQKDLGDLEEKYSKQQDQVKSCKRRQQDHSNQRSELVLIMQGASDRLGQLEDELNAATPDAAAIEVLEEALETARTALVHAEGVFEDIMLQKCELDEVQKLNKKELEKAQAEVTGLDLKLEKALTTVRKLQGRREDLLRRKNDVITEVTRAKADRVRCEEERDHAQKEVEGAIEAAKSVCPERVEIPPGKTAQELHNTLRRLEATRKQAEEELGGSQDELLQQALEAKKAHEVATQELRDNKCLRSHLINALTHRRNRWSLFRSGISVRARVTFNYLLSERKFRGSLIIDHQKALLDLQVQPDSMERSGDGRQTKTLSGGEKSYSTVCLLLSLWDAMGSPIRCLDEFDVFMDSVNRERSMHMIIQAARRSVGRQFIFITPQSMNNVNQTSDVKIIKMSDPERGQTALNVSRN</sequence>
<feature type="compositionally biased region" description="Basic and acidic residues" evidence="13">
    <location>
        <begin position="739"/>
        <end position="748"/>
    </location>
</feature>
<keyword evidence="8 12" id="KW-0175">Coiled coil</keyword>
<dbReference type="GO" id="GO:0005634">
    <property type="term" value="C:nucleus"/>
    <property type="evidence" value="ECO:0007669"/>
    <property type="project" value="UniProtKB-SubCell"/>
</dbReference>
<feature type="region of interest" description="Disordered" evidence="13">
    <location>
        <begin position="440"/>
        <end position="471"/>
    </location>
</feature>
<keyword evidence="11" id="KW-0539">Nucleus</keyword>
<keyword evidence="15" id="KW-0378">Hydrolase</keyword>
<dbReference type="PANTHER" id="PTHR19306:SF6">
    <property type="entry name" value="STRUCTURAL MAINTENANCE OF CHROMOSOMES PROTEIN 6"/>
    <property type="match status" value="1"/>
</dbReference>
<dbReference type="GO" id="GO:0000724">
    <property type="term" value="P:double-strand break repair via homologous recombination"/>
    <property type="evidence" value="ECO:0007669"/>
    <property type="project" value="TreeGrafter"/>
</dbReference>
<evidence type="ECO:0000256" key="8">
    <source>
        <dbReference type="ARBA" id="ARBA00023054"/>
    </source>
</evidence>
<protein>
    <submittedName>
        <fullName evidence="15">P-loop containing nucleoside triphosphate hydrolase protein</fullName>
    </submittedName>
</protein>
<feature type="coiled-coil region" evidence="12">
    <location>
        <begin position="840"/>
        <end position="975"/>
    </location>
</feature>
<dbReference type="OrthoDB" id="10072614at2759"/>
<dbReference type="Pfam" id="PF02463">
    <property type="entry name" value="SMC_N"/>
    <property type="match status" value="1"/>
</dbReference>
<evidence type="ECO:0000256" key="11">
    <source>
        <dbReference type="ARBA" id="ARBA00023242"/>
    </source>
</evidence>
<organism evidence="15 16">
    <name type="scientific">Clathrospora elynae</name>
    <dbReference type="NCBI Taxonomy" id="706981"/>
    <lineage>
        <taxon>Eukaryota</taxon>
        <taxon>Fungi</taxon>
        <taxon>Dikarya</taxon>
        <taxon>Ascomycota</taxon>
        <taxon>Pezizomycotina</taxon>
        <taxon>Dothideomycetes</taxon>
        <taxon>Pleosporomycetidae</taxon>
        <taxon>Pleosporales</taxon>
        <taxon>Diademaceae</taxon>
        <taxon>Clathrospora</taxon>
    </lineage>
</organism>
<comment type="subcellular location">
    <subcellularLocation>
        <location evidence="2">Chromosome</location>
    </subcellularLocation>
    <subcellularLocation>
        <location evidence="1">Nucleus</location>
    </subcellularLocation>
</comment>
<dbReference type="InterPro" id="IPR027417">
    <property type="entry name" value="P-loop_NTPase"/>
</dbReference>
<name>A0A6A5T2D5_9PLEO</name>
<dbReference type="GO" id="GO:0003697">
    <property type="term" value="F:single-stranded DNA binding"/>
    <property type="evidence" value="ECO:0007669"/>
    <property type="project" value="TreeGrafter"/>
</dbReference>
<keyword evidence="7" id="KW-0067">ATP-binding</keyword>
<dbReference type="GO" id="GO:0030915">
    <property type="term" value="C:Smc5-Smc6 complex"/>
    <property type="evidence" value="ECO:0007669"/>
    <property type="project" value="TreeGrafter"/>
</dbReference>
<dbReference type="SUPFAM" id="SSF52540">
    <property type="entry name" value="P-loop containing nucleoside triphosphate hydrolases"/>
    <property type="match status" value="1"/>
</dbReference>
<accession>A0A6A5T2D5</accession>
<keyword evidence="16" id="KW-1185">Reference proteome</keyword>
<evidence type="ECO:0000256" key="13">
    <source>
        <dbReference type="SAM" id="MobiDB-lite"/>
    </source>
</evidence>
<keyword evidence="9" id="KW-0233">DNA recombination</keyword>
<evidence type="ECO:0000256" key="12">
    <source>
        <dbReference type="SAM" id="Coils"/>
    </source>
</evidence>
<evidence type="ECO:0000256" key="6">
    <source>
        <dbReference type="ARBA" id="ARBA00022763"/>
    </source>
</evidence>
<keyword evidence="4" id="KW-0158">Chromosome</keyword>
<keyword evidence="10" id="KW-0234">DNA repair</keyword>
<dbReference type="AlphaFoldDB" id="A0A6A5T2D5"/>
<evidence type="ECO:0000256" key="3">
    <source>
        <dbReference type="ARBA" id="ARBA00006793"/>
    </source>
</evidence>
<evidence type="ECO:0000313" key="15">
    <source>
        <dbReference type="EMBL" id="KAF1946743.1"/>
    </source>
</evidence>
<evidence type="ECO:0000256" key="7">
    <source>
        <dbReference type="ARBA" id="ARBA00022840"/>
    </source>
</evidence>
<evidence type="ECO:0000256" key="2">
    <source>
        <dbReference type="ARBA" id="ARBA00004286"/>
    </source>
</evidence>
<comment type="similarity">
    <text evidence="3">Belongs to the SMC family. SMC6 subfamily.</text>
</comment>
<dbReference type="GO" id="GO:0003684">
    <property type="term" value="F:damaged DNA binding"/>
    <property type="evidence" value="ECO:0007669"/>
    <property type="project" value="TreeGrafter"/>
</dbReference>
<dbReference type="GO" id="GO:0035861">
    <property type="term" value="C:site of double-strand break"/>
    <property type="evidence" value="ECO:0007669"/>
    <property type="project" value="TreeGrafter"/>
</dbReference>
<dbReference type="GO" id="GO:0005524">
    <property type="term" value="F:ATP binding"/>
    <property type="evidence" value="ECO:0007669"/>
    <property type="project" value="UniProtKB-KW"/>
</dbReference>
<feature type="region of interest" description="Disordered" evidence="13">
    <location>
        <begin position="1"/>
        <end position="67"/>
    </location>
</feature>
<evidence type="ECO:0000256" key="4">
    <source>
        <dbReference type="ARBA" id="ARBA00022454"/>
    </source>
</evidence>
<evidence type="ECO:0000256" key="9">
    <source>
        <dbReference type="ARBA" id="ARBA00023172"/>
    </source>
</evidence>
<dbReference type="Gene3D" id="3.40.50.300">
    <property type="entry name" value="P-loop containing nucleotide triphosphate hydrolases"/>
    <property type="match status" value="2"/>
</dbReference>
<feature type="domain" description="RecF/RecN/SMC N-terminal" evidence="14">
    <location>
        <begin position="98"/>
        <end position="1120"/>
    </location>
</feature>